<dbReference type="AlphaFoldDB" id="A0A9P4JCW6"/>
<protein>
    <recommendedName>
        <fullName evidence="5">Methyltransferase domain-containing protein</fullName>
    </recommendedName>
</protein>
<accession>A0A9P4JCW6</accession>
<organism evidence="3 4">
    <name type="scientific">Myriangium duriaei CBS 260.36</name>
    <dbReference type="NCBI Taxonomy" id="1168546"/>
    <lineage>
        <taxon>Eukaryota</taxon>
        <taxon>Fungi</taxon>
        <taxon>Dikarya</taxon>
        <taxon>Ascomycota</taxon>
        <taxon>Pezizomycotina</taxon>
        <taxon>Dothideomycetes</taxon>
        <taxon>Dothideomycetidae</taxon>
        <taxon>Myriangiales</taxon>
        <taxon>Myriangiaceae</taxon>
        <taxon>Myriangium</taxon>
    </lineage>
</organism>
<gene>
    <name evidence="3" type="ORF">K461DRAFT_274033</name>
</gene>
<reference evidence="3" key="1">
    <citation type="journal article" date="2020" name="Stud. Mycol.">
        <title>101 Dothideomycetes genomes: a test case for predicting lifestyles and emergence of pathogens.</title>
        <authorList>
            <person name="Haridas S."/>
            <person name="Albert R."/>
            <person name="Binder M."/>
            <person name="Bloem J."/>
            <person name="Labutti K."/>
            <person name="Salamov A."/>
            <person name="Andreopoulos B."/>
            <person name="Baker S."/>
            <person name="Barry K."/>
            <person name="Bills G."/>
            <person name="Bluhm B."/>
            <person name="Cannon C."/>
            <person name="Castanera R."/>
            <person name="Culley D."/>
            <person name="Daum C."/>
            <person name="Ezra D."/>
            <person name="Gonzalez J."/>
            <person name="Henrissat B."/>
            <person name="Kuo A."/>
            <person name="Liang C."/>
            <person name="Lipzen A."/>
            <person name="Lutzoni F."/>
            <person name="Magnuson J."/>
            <person name="Mondo S."/>
            <person name="Nolan M."/>
            <person name="Ohm R."/>
            <person name="Pangilinan J."/>
            <person name="Park H.-J."/>
            <person name="Ramirez L."/>
            <person name="Alfaro M."/>
            <person name="Sun H."/>
            <person name="Tritt A."/>
            <person name="Yoshinaga Y."/>
            <person name="Zwiers L.-H."/>
            <person name="Turgeon B."/>
            <person name="Goodwin S."/>
            <person name="Spatafora J."/>
            <person name="Crous P."/>
            <person name="Grigoriev I."/>
        </authorList>
    </citation>
    <scope>NUCLEOTIDE SEQUENCE</scope>
    <source>
        <strain evidence="3">CBS 260.36</strain>
    </source>
</reference>
<proteinExistence type="predicted"/>
<dbReference type="PANTHER" id="PTHR35897:SF1">
    <property type="entry name" value="METHYLTRANSFERASE AUSD"/>
    <property type="match status" value="1"/>
</dbReference>
<comment type="caution">
    <text evidence="3">The sequence shown here is derived from an EMBL/GenBank/DDBJ whole genome shotgun (WGS) entry which is preliminary data.</text>
</comment>
<evidence type="ECO:0008006" key="5">
    <source>
        <dbReference type="Google" id="ProtNLM"/>
    </source>
</evidence>
<keyword evidence="1" id="KW-0808">Transferase</keyword>
<evidence type="ECO:0000313" key="4">
    <source>
        <dbReference type="Proteomes" id="UP000799439"/>
    </source>
</evidence>
<evidence type="ECO:0000256" key="2">
    <source>
        <dbReference type="ARBA" id="ARBA00022691"/>
    </source>
</evidence>
<dbReference type="GO" id="GO:0016740">
    <property type="term" value="F:transferase activity"/>
    <property type="evidence" value="ECO:0007669"/>
    <property type="project" value="UniProtKB-KW"/>
</dbReference>
<dbReference type="InterPro" id="IPR051654">
    <property type="entry name" value="Meroterpenoid_MTases"/>
</dbReference>
<dbReference type="PANTHER" id="PTHR35897">
    <property type="entry name" value="METHYLTRANSFERASE AUSD"/>
    <property type="match status" value="1"/>
</dbReference>
<evidence type="ECO:0000256" key="1">
    <source>
        <dbReference type="ARBA" id="ARBA00022679"/>
    </source>
</evidence>
<keyword evidence="2" id="KW-0949">S-adenosyl-L-methionine</keyword>
<keyword evidence="4" id="KW-1185">Reference proteome</keyword>
<dbReference type="Proteomes" id="UP000799439">
    <property type="component" value="Unassembled WGS sequence"/>
</dbReference>
<sequence length="177" mass="20915">MYAIDSRPELWRLGQQLFGYDTSDVNRCENKDEPGPHFIHANIVWSSWEEKFVEKHGQADIILVNQFFDTMDDVYGQTIQQRLGPLLAPGCIIVGYQIGTEEPFNDNDQFFYHNKLSWWGNWQCLGSKDGNLRNGFKMETDLWDTVSLMEWGLQPREWKWVRDDAQGVYFAVRRDIW</sequence>
<dbReference type="OrthoDB" id="2094832at2759"/>
<evidence type="ECO:0000313" key="3">
    <source>
        <dbReference type="EMBL" id="KAF2157802.1"/>
    </source>
</evidence>
<name>A0A9P4JCW6_9PEZI</name>
<dbReference type="EMBL" id="ML996081">
    <property type="protein sequence ID" value="KAF2157802.1"/>
    <property type="molecule type" value="Genomic_DNA"/>
</dbReference>